<evidence type="ECO:0000313" key="1">
    <source>
        <dbReference type="EMBL" id="AFH43331.1"/>
    </source>
</evidence>
<dbReference type="Proteomes" id="UP000007391">
    <property type="component" value="Chromosome"/>
</dbReference>
<dbReference type="EMBL" id="CP003423">
    <property type="protein sequence ID" value="AFH43331.1"/>
    <property type="molecule type" value="Genomic_DNA"/>
</dbReference>
<evidence type="ECO:0000313" key="2">
    <source>
        <dbReference type="Proteomes" id="UP000007391"/>
    </source>
</evidence>
<dbReference type="InParanoid" id="I0A2X4"/>
<dbReference type="HOGENOM" id="CLU_3093951_0_0_2"/>
<protein>
    <submittedName>
        <fullName evidence="1">Uncharacterized protein</fullName>
    </submittedName>
</protein>
<sequence>MEYGLVLRQNNRVHSMVKKESLIALAFIKMKDPIANRCRNIPAILRKGGQK</sequence>
<organism evidence="1 2">
    <name type="scientific">Fervidicoccus fontis (strain DSM 19380 / JCM 18336 / VKM B-2539 / Kam940)</name>
    <dbReference type="NCBI Taxonomy" id="1163730"/>
    <lineage>
        <taxon>Archaea</taxon>
        <taxon>Thermoproteota</taxon>
        <taxon>Thermoprotei</taxon>
        <taxon>Fervidicoccales</taxon>
        <taxon>Fervidicoccaceae</taxon>
        <taxon>Fervidicoccus</taxon>
    </lineage>
</organism>
<reference evidence="1 2" key="2">
    <citation type="journal article" date="2014" name="Extremophiles">
        <title>Analysis of the complete genome of Fervidococcus fontis confirms the distinct phylogenetic position of the order Fervidicoccales and suggests its environmental function.</title>
        <authorList>
            <person name="Lebedinsky A.V."/>
            <person name="Mardanov A.V."/>
            <person name="Kublanov I.V."/>
            <person name="Gumerov V.M."/>
            <person name="Beletsky A.V."/>
            <person name="Perevalova A.A."/>
            <person name="Bidzhieva S.Kh."/>
            <person name="Bonch-Osmolovskaya E.A."/>
            <person name="Skryabin K.G."/>
            <person name="Ravin N.V."/>
        </authorList>
    </citation>
    <scope>NUCLEOTIDE SEQUENCE [LARGE SCALE GENOMIC DNA]</scope>
    <source>
        <strain evidence="2">DSM 19380 / VKM B-2539 / Kam940</strain>
    </source>
</reference>
<proteinExistence type="predicted"/>
<dbReference type="AlphaFoldDB" id="I0A2X4"/>
<dbReference type="STRING" id="1163730.FFONT_1343"/>
<keyword evidence="2" id="KW-1185">Reference proteome</keyword>
<reference evidence="2" key="1">
    <citation type="submission" date="2012-03" db="EMBL/GenBank/DDBJ databases">
        <title>Fervidicoccus fontis complete genome analysis confirms its distinct phylogenetic position and predicts its environmental function.</title>
        <authorList>
            <person name="Lebedinsky A.V."/>
            <person name="Mardanov A.V."/>
            <person name="Gumerov V.M."/>
            <person name="Beletsky A.V."/>
            <person name="Kublanov I.V."/>
            <person name="Perevalova A.A."/>
            <person name="Bonch-Osmolovskaya E.A."/>
            <person name="Ravin N.V."/>
            <person name="Skryabin K.G."/>
        </authorList>
    </citation>
    <scope>NUCLEOTIDE SEQUENCE [LARGE SCALE GENOMIC DNA]</scope>
    <source>
        <strain evidence="2">DSM 19380 / VKM B-2539 / Kam940</strain>
    </source>
</reference>
<gene>
    <name evidence="1" type="ordered locus">FFONT_1343</name>
</gene>
<name>I0A2X4_FERFK</name>
<dbReference type="KEGG" id="ffo:FFONT_1343"/>
<accession>I0A2X4</accession>